<reference evidence="1 2" key="1">
    <citation type="submission" date="2024-09" db="EMBL/GenBank/DDBJ databases">
        <authorList>
            <person name="Sun Q."/>
            <person name="Mori K."/>
        </authorList>
    </citation>
    <scope>NUCLEOTIDE SEQUENCE [LARGE SCALE GENOMIC DNA]</scope>
    <source>
        <strain evidence="1 2">CCM 3426</strain>
    </source>
</reference>
<evidence type="ECO:0000313" key="1">
    <source>
        <dbReference type="EMBL" id="MFB9205202.1"/>
    </source>
</evidence>
<gene>
    <name evidence="1" type="ORF">ACFFV7_28680</name>
</gene>
<evidence type="ECO:0000313" key="2">
    <source>
        <dbReference type="Proteomes" id="UP001589647"/>
    </source>
</evidence>
<comment type="caution">
    <text evidence="1">The sequence shown here is derived from an EMBL/GenBank/DDBJ whole genome shotgun (WGS) entry which is preliminary data.</text>
</comment>
<organism evidence="1 2">
    <name type="scientific">Nonomuraea spiralis</name>
    <dbReference type="NCBI Taxonomy" id="46182"/>
    <lineage>
        <taxon>Bacteria</taxon>
        <taxon>Bacillati</taxon>
        <taxon>Actinomycetota</taxon>
        <taxon>Actinomycetes</taxon>
        <taxon>Streptosporangiales</taxon>
        <taxon>Streptosporangiaceae</taxon>
        <taxon>Nonomuraea</taxon>
    </lineage>
</organism>
<accession>A0ABV5IKZ7</accession>
<dbReference type="EMBL" id="JBHMEI010000026">
    <property type="protein sequence ID" value="MFB9205202.1"/>
    <property type="molecule type" value="Genomic_DNA"/>
</dbReference>
<proteinExistence type="predicted"/>
<dbReference type="Proteomes" id="UP001589647">
    <property type="component" value="Unassembled WGS sequence"/>
</dbReference>
<keyword evidence="2" id="KW-1185">Reference proteome</keyword>
<name>A0ABV5IKZ7_9ACTN</name>
<sequence>MLGQQQHAKSQPVGHTPELFSLPNILLQQELQQSPISSPWIEQNRSQHRHTTFGVGVPGVVILGGGEAQTGPRLRVSPQDLQQLPTPRIRLIHRASS</sequence>
<protein>
    <submittedName>
        <fullName evidence="1">Uncharacterized protein</fullName>
    </submittedName>
</protein>
<dbReference type="RefSeq" id="WP_229825294.1">
    <property type="nucleotide sequence ID" value="NZ_BMRC01000065.1"/>
</dbReference>